<keyword evidence="3" id="KW-1133">Transmembrane helix</keyword>
<evidence type="ECO:0000256" key="3">
    <source>
        <dbReference type="SAM" id="Phobius"/>
    </source>
</evidence>
<dbReference type="AlphaFoldDB" id="A0AAE1A473"/>
<feature type="region of interest" description="Disordered" evidence="2">
    <location>
        <begin position="446"/>
        <end position="489"/>
    </location>
</feature>
<evidence type="ECO:0000259" key="4">
    <source>
        <dbReference type="PROSITE" id="PS50041"/>
    </source>
</evidence>
<keyword evidence="3" id="KW-0472">Membrane</keyword>
<dbReference type="InterPro" id="IPR016186">
    <property type="entry name" value="C-type_lectin-like/link_sf"/>
</dbReference>
<feature type="domain" description="C-type lectin" evidence="4">
    <location>
        <begin position="46"/>
        <end position="159"/>
    </location>
</feature>
<evidence type="ECO:0000256" key="1">
    <source>
        <dbReference type="ARBA" id="ARBA00022536"/>
    </source>
</evidence>
<evidence type="ECO:0000256" key="2">
    <source>
        <dbReference type="SAM" id="MobiDB-lite"/>
    </source>
</evidence>
<comment type="caution">
    <text evidence="5">The sequence shown here is derived from an EMBL/GenBank/DDBJ whole genome shotgun (WGS) entry which is preliminary data.</text>
</comment>
<dbReference type="SMART" id="SM00034">
    <property type="entry name" value="CLECT"/>
    <property type="match status" value="1"/>
</dbReference>
<gene>
    <name evidence="5" type="ORF">RRG08_061987</name>
</gene>
<dbReference type="GO" id="GO:0005044">
    <property type="term" value="F:scavenger receptor activity"/>
    <property type="evidence" value="ECO:0007669"/>
    <property type="project" value="InterPro"/>
</dbReference>
<dbReference type="PANTHER" id="PTHR24043:SF8">
    <property type="entry name" value="EGF-LIKE DOMAIN-CONTAINING PROTEIN"/>
    <property type="match status" value="1"/>
</dbReference>
<dbReference type="Gene3D" id="2.170.300.10">
    <property type="entry name" value="Tie2 ligand-binding domain superfamily"/>
    <property type="match status" value="1"/>
</dbReference>
<feature type="compositionally biased region" description="Basic and acidic residues" evidence="2">
    <location>
        <begin position="463"/>
        <end position="482"/>
    </location>
</feature>
<evidence type="ECO:0000313" key="5">
    <source>
        <dbReference type="EMBL" id="KAK3780366.1"/>
    </source>
</evidence>
<dbReference type="InterPro" id="IPR016187">
    <property type="entry name" value="CTDL_fold"/>
</dbReference>
<dbReference type="SUPFAM" id="SSF56436">
    <property type="entry name" value="C-type lectin-like"/>
    <property type="match status" value="1"/>
</dbReference>
<evidence type="ECO:0000313" key="6">
    <source>
        <dbReference type="Proteomes" id="UP001283361"/>
    </source>
</evidence>
<sequence>MNKLSLDLALSISCVCFLFDIYLCATSQDIRLCPPGWHAAIKPRVCLQINYQLRKYEVARQICQTFGGDLLINFDEEKAKVIFADGRRKPFIIGLNHQKNFGVFRWLDNPREITNLPWAASQPDLYNRDKRCVLLINNPVVGSNMHTFRCREALNYICESYPDCPTNTFGFECAYTCNLNCAGQSNACDNFTGFCKHGCDDGYLGDRCDVPCAHSTFGKDCSKKCPENCGGPVNACNNVNGLCTDGCDAGYKGQTCNEPCTKNTFGQSCLESCNSKCGGPADACDRFTGFCSNGCDDGYQGDRCEAPCAITFFGVNCSEICSQNCGGQNNTCDNVDGFCKEGCDEGYFGKRCQTRQTRSSTAIILNLTKVVAALMFLLIFLTIVLVSFRPRNPPPIIAYINEPEVRMHNLDGTEDNTTEVGPTLSVSGVKSSSIFTRSVPSDQLSSLHAGSGSIESHTNFRAPDNHADDVSVERPSIPHDNDVPADSSS</sequence>
<dbReference type="Proteomes" id="UP001283361">
    <property type="component" value="Unassembled WGS sequence"/>
</dbReference>
<dbReference type="EMBL" id="JAWDGP010002732">
    <property type="protein sequence ID" value="KAK3780366.1"/>
    <property type="molecule type" value="Genomic_DNA"/>
</dbReference>
<keyword evidence="6" id="KW-1185">Reference proteome</keyword>
<reference evidence="5" key="1">
    <citation type="journal article" date="2023" name="G3 (Bethesda)">
        <title>A reference genome for the long-term kleptoplast-retaining sea slug Elysia crispata morphotype clarki.</title>
        <authorList>
            <person name="Eastman K.E."/>
            <person name="Pendleton A.L."/>
            <person name="Shaikh M.A."/>
            <person name="Suttiyut T."/>
            <person name="Ogas R."/>
            <person name="Tomko P."/>
            <person name="Gavelis G."/>
            <person name="Widhalm J.R."/>
            <person name="Wisecaver J.H."/>
        </authorList>
    </citation>
    <scope>NUCLEOTIDE SEQUENCE</scope>
    <source>
        <strain evidence="5">ECLA1</strain>
    </source>
</reference>
<keyword evidence="3" id="KW-0812">Transmembrane</keyword>
<feature type="transmembrane region" description="Helical" evidence="3">
    <location>
        <begin position="363"/>
        <end position="386"/>
    </location>
</feature>
<dbReference type="Gene3D" id="3.10.100.10">
    <property type="entry name" value="Mannose-Binding Protein A, subunit A"/>
    <property type="match status" value="1"/>
</dbReference>
<keyword evidence="1" id="KW-0245">EGF-like domain</keyword>
<dbReference type="CDD" id="cd00037">
    <property type="entry name" value="CLECT"/>
    <property type="match status" value="1"/>
</dbReference>
<dbReference type="PANTHER" id="PTHR24043">
    <property type="entry name" value="SCAVENGER RECEPTOR CLASS F"/>
    <property type="match status" value="1"/>
</dbReference>
<proteinExistence type="predicted"/>
<organism evidence="5 6">
    <name type="scientific">Elysia crispata</name>
    <name type="common">lettuce slug</name>
    <dbReference type="NCBI Taxonomy" id="231223"/>
    <lineage>
        <taxon>Eukaryota</taxon>
        <taxon>Metazoa</taxon>
        <taxon>Spiralia</taxon>
        <taxon>Lophotrochozoa</taxon>
        <taxon>Mollusca</taxon>
        <taxon>Gastropoda</taxon>
        <taxon>Heterobranchia</taxon>
        <taxon>Euthyneura</taxon>
        <taxon>Panpulmonata</taxon>
        <taxon>Sacoglossa</taxon>
        <taxon>Placobranchoidea</taxon>
        <taxon>Plakobranchidae</taxon>
        <taxon>Elysia</taxon>
    </lineage>
</organism>
<accession>A0AAE1A473</accession>
<dbReference type="InterPro" id="IPR042635">
    <property type="entry name" value="MEGF10/SREC1/2-like"/>
</dbReference>
<dbReference type="InterPro" id="IPR001304">
    <property type="entry name" value="C-type_lectin-like"/>
</dbReference>
<dbReference type="PROSITE" id="PS50041">
    <property type="entry name" value="C_TYPE_LECTIN_2"/>
    <property type="match status" value="1"/>
</dbReference>
<feature type="compositionally biased region" description="Polar residues" evidence="2">
    <location>
        <begin position="446"/>
        <end position="459"/>
    </location>
</feature>
<name>A0AAE1A473_9GAST</name>
<protein>
    <recommendedName>
        <fullName evidence="4">C-type lectin domain-containing protein</fullName>
    </recommendedName>
</protein>